<evidence type="ECO:0000256" key="10">
    <source>
        <dbReference type="SAM" id="MobiDB-lite"/>
    </source>
</evidence>
<feature type="compositionally biased region" description="Polar residues" evidence="10">
    <location>
        <begin position="1516"/>
        <end position="1527"/>
    </location>
</feature>
<feature type="compositionally biased region" description="Basic and acidic residues" evidence="10">
    <location>
        <begin position="315"/>
        <end position="333"/>
    </location>
</feature>
<dbReference type="EMBL" id="JANPWB010000005">
    <property type="protein sequence ID" value="KAJ1186833.1"/>
    <property type="molecule type" value="Genomic_DNA"/>
</dbReference>
<dbReference type="GO" id="GO:0045132">
    <property type="term" value="P:meiotic chromosome segregation"/>
    <property type="evidence" value="ECO:0007669"/>
    <property type="project" value="InterPro"/>
</dbReference>
<comment type="similarity">
    <text evidence="2">Belongs to the shugoshin family.</text>
</comment>
<keyword evidence="5" id="KW-0159">Chromosome partition</keyword>
<comment type="caution">
    <text evidence="12">The sequence shown here is derived from an EMBL/GenBank/DDBJ whole genome shotgun (WGS) entry which is preliminary data.</text>
</comment>
<evidence type="ECO:0000259" key="11">
    <source>
        <dbReference type="Pfam" id="PF07557"/>
    </source>
</evidence>
<dbReference type="InterPro" id="IPR011515">
    <property type="entry name" value="Shugoshin_C"/>
</dbReference>
<evidence type="ECO:0000256" key="6">
    <source>
        <dbReference type="ARBA" id="ARBA00023054"/>
    </source>
</evidence>
<dbReference type="GO" id="GO:0005634">
    <property type="term" value="C:nucleus"/>
    <property type="evidence" value="ECO:0007669"/>
    <property type="project" value="InterPro"/>
</dbReference>
<evidence type="ECO:0000256" key="5">
    <source>
        <dbReference type="ARBA" id="ARBA00022829"/>
    </source>
</evidence>
<evidence type="ECO:0000256" key="9">
    <source>
        <dbReference type="SAM" id="Coils"/>
    </source>
</evidence>
<feature type="compositionally biased region" description="Polar residues" evidence="10">
    <location>
        <begin position="823"/>
        <end position="847"/>
    </location>
</feature>
<feature type="domain" description="Shugoshin C-terminal" evidence="11">
    <location>
        <begin position="1539"/>
        <end position="1561"/>
    </location>
</feature>
<dbReference type="PANTHER" id="PTHR21577">
    <property type="entry name" value="SHUGOSHIN"/>
    <property type="match status" value="1"/>
</dbReference>
<organism evidence="12 13">
    <name type="scientific">Pleurodeles waltl</name>
    <name type="common">Iberian ribbed newt</name>
    <dbReference type="NCBI Taxonomy" id="8319"/>
    <lineage>
        <taxon>Eukaryota</taxon>
        <taxon>Metazoa</taxon>
        <taxon>Chordata</taxon>
        <taxon>Craniata</taxon>
        <taxon>Vertebrata</taxon>
        <taxon>Euteleostomi</taxon>
        <taxon>Amphibia</taxon>
        <taxon>Batrachia</taxon>
        <taxon>Caudata</taxon>
        <taxon>Salamandroidea</taxon>
        <taxon>Salamandridae</taxon>
        <taxon>Pleurodelinae</taxon>
        <taxon>Pleurodeles</taxon>
    </lineage>
</organism>
<evidence type="ECO:0000256" key="2">
    <source>
        <dbReference type="ARBA" id="ARBA00010845"/>
    </source>
</evidence>
<keyword evidence="13" id="KW-1185">Reference proteome</keyword>
<evidence type="ECO:0000256" key="8">
    <source>
        <dbReference type="ARBA" id="ARBA00023328"/>
    </source>
</evidence>
<feature type="compositionally biased region" description="Polar residues" evidence="10">
    <location>
        <begin position="1112"/>
        <end position="1124"/>
    </location>
</feature>
<dbReference type="GO" id="GO:0000776">
    <property type="term" value="C:kinetochore"/>
    <property type="evidence" value="ECO:0007669"/>
    <property type="project" value="TreeGrafter"/>
</dbReference>
<sequence length="1599" mass="179447">MELYRWYDKMGDPAAMETSALANLLAVRERMKEKKNGALKSAKLNTSIAAKIKTKIINNSSILKISLKHNNKALAMALSAEKEKCRRLEIERMYLQKEVKMVHFHNAVLRQNLNVVNKTLREIELFMNLNLCTAIEVSANTECSADFLPVSASQRNSECLSRSSEISLDDDCTVRCTAVPLRVPYHQADDKLCQDSNLESTKKISLFPPGGIRLSNSSKSSVELNNAEAVFAVNNSRGSFKCIEQGLEDILVPNVDCVQSDCPSADIKGSCGSGYVTKRRKRSTMSLSNNQASTVGHDQENASPCLSDSLSETNNCERNEQAGEQGTSHRESYTMKQSSAQKKKNVLAHLQFIDYGKLQPERMESDAAMNVTASDSGMIAVIPAKTKNTDSKDTQEDSEKCDRVSLRKVRYSCNEKKLKNTQRSGSDQVKQKSGASKVKLKEVSEVAQQFEHEFDLITPANSSTLTDHQIESTVKRWDRDHSDSRQTYVVQLSQVKLEQNDCLDEKSKETEQNVVCRNVKVLENFCKNQNQLGLEDPSEGCTDNIFNFEESHGNNKSPLVQENICTIVGKKGKSKVSKETCEKEAPLESCSINVLRQKEYEILNRPVVQEVSHLIAKKKQSVANHSCDEVALPESCPVKLPLHVIQRSNFEEESTTMEKYDVCKNAQMLENVIKNQDYLAREYPLEVNTVNGSLFRETKDMSNMQTLKLQPFSISEKHKPKVDQKPCTTDTPSDDFTDIGTLEVNQKLQNQHTLCEKPNKVVVRKGKQKMSKKIYERETTLENCSAIGLTNEERKEISNVPIHQAKTSQLILKKKHKVDNECSESSPLTLESYTSKSLPSPVANQVISPGDPSCITEENREVKKNLCDTTDAAKESNSVKMSFGEIQDVLDLPPFQDNTCILNEKPKERTKHLLSGNNSAKMLLWERSNVTDFQEQPSSFLEKSKPKVSKNTCESREAPSEICSVSEKASSVIQKEKKCVLKNTHGCIENFTNVSSIECQITDLQEQPLHIPERKGAQKLNKVTCEETLYASPLEKKNISNIPVCIKKSKAVNELQQKHYRKNYDPNFDGSDEDNVLDSKCSKKEKVRRRESKTKKKQNRRIRAPPCDESEQYSQSDGSETCDQYTKPDIPKPSKRIYRVSFASSKSSVAKLRRETYVVGVSEPELCASAGVLLEDKLIKPTCGMFGAAESEESSTSTQHFVHNENLKDRRGTYVVRAPQGEVGLSSDIKDENVQPRRGTYFVKPLNDKVSPSFTELSEDLAADRYEDNVCVSDCTNHSVLLNQVTKSRRCTYVVGKPDASDCNVLRNSTCMMSESPQSNAGHNIVAKPNNMSESSEYYDQMFTKNISSRKIRSVCNTVPLIETNVLCTGVNKDSTAIVHPIAANNKSEDYQKVDFLDEFSVKNEQFMVDMISDSILIDSTADYPSVLEFGNITAHENMPFTPRKSTDGLEVLELTPTDEHNNPELSDSLSTFEEINHEETHNENIVQKTESALIKAPSIRMETPRKINKALQDLTNIGDNSSNPSPKTCIKLEEQSSPPRRRRRAPVNYAEPKLGCKLRRGDQHTNTEFLSSPIFKCKKKNSGKTRVKKATEKSVPSV</sequence>
<dbReference type="InterPro" id="IPR038889">
    <property type="entry name" value="Shugoshin1/2"/>
</dbReference>
<gene>
    <name evidence="12" type="ORF">NDU88_003613</name>
</gene>
<reference evidence="12" key="1">
    <citation type="journal article" date="2022" name="bioRxiv">
        <title>Sequencing and chromosome-scale assembly of the giantPleurodeles waltlgenome.</title>
        <authorList>
            <person name="Brown T."/>
            <person name="Elewa A."/>
            <person name="Iarovenko S."/>
            <person name="Subramanian E."/>
            <person name="Araus A.J."/>
            <person name="Petzold A."/>
            <person name="Susuki M."/>
            <person name="Suzuki K.-i.T."/>
            <person name="Hayashi T."/>
            <person name="Toyoda A."/>
            <person name="Oliveira C."/>
            <person name="Osipova E."/>
            <person name="Leigh N.D."/>
            <person name="Simon A."/>
            <person name="Yun M.H."/>
        </authorList>
    </citation>
    <scope>NUCLEOTIDE SEQUENCE</scope>
    <source>
        <strain evidence="12">20211129_DDA</strain>
        <tissue evidence="12">Liver</tissue>
    </source>
</reference>
<evidence type="ECO:0000256" key="7">
    <source>
        <dbReference type="ARBA" id="ARBA00023306"/>
    </source>
</evidence>
<name>A0AAV7UGM5_PLEWA</name>
<evidence type="ECO:0000256" key="4">
    <source>
        <dbReference type="ARBA" id="ARBA00022618"/>
    </source>
</evidence>
<evidence type="ECO:0000313" key="13">
    <source>
        <dbReference type="Proteomes" id="UP001066276"/>
    </source>
</evidence>
<feature type="region of interest" description="Disordered" evidence="10">
    <location>
        <begin position="1516"/>
        <end position="1551"/>
    </location>
</feature>
<keyword evidence="3" id="KW-0158">Chromosome</keyword>
<comment type="subcellular location">
    <subcellularLocation>
        <location evidence="1">Chromosome</location>
        <location evidence="1">Centromere</location>
    </subcellularLocation>
</comment>
<feature type="region of interest" description="Disordered" evidence="10">
    <location>
        <begin position="1062"/>
        <end position="1130"/>
    </location>
</feature>
<feature type="compositionally biased region" description="Polar residues" evidence="10">
    <location>
        <begin position="421"/>
        <end position="434"/>
    </location>
</feature>
<dbReference type="PANTHER" id="PTHR21577:SF3">
    <property type="entry name" value="SHUGOSHIN 1-RELATED"/>
    <property type="match status" value="1"/>
</dbReference>
<dbReference type="Proteomes" id="UP001066276">
    <property type="component" value="Chromosome 3_1"/>
</dbReference>
<dbReference type="GO" id="GO:0051177">
    <property type="term" value="P:meiotic sister chromatid cohesion"/>
    <property type="evidence" value="ECO:0007669"/>
    <property type="project" value="TreeGrafter"/>
</dbReference>
<feature type="region of interest" description="Disordered" evidence="10">
    <location>
        <begin position="280"/>
        <end position="339"/>
    </location>
</feature>
<keyword evidence="8" id="KW-0137">Centromere</keyword>
<feature type="region of interest" description="Disordered" evidence="10">
    <location>
        <begin position="823"/>
        <end position="853"/>
    </location>
</feature>
<feature type="coiled-coil region" evidence="9">
    <location>
        <begin position="71"/>
        <end position="98"/>
    </location>
</feature>
<dbReference type="Pfam" id="PF07557">
    <property type="entry name" value="Shugoshin_C"/>
    <property type="match status" value="1"/>
</dbReference>
<evidence type="ECO:0000256" key="1">
    <source>
        <dbReference type="ARBA" id="ARBA00004584"/>
    </source>
</evidence>
<accession>A0AAV7UGM5</accession>
<keyword evidence="7" id="KW-0131">Cell cycle</keyword>
<feature type="region of interest" description="Disordered" evidence="10">
    <location>
        <begin position="418"/>
        <end position="437"/>
    </location>
</feature>
<protein>
    <recommendedName>
        <fullName evidence="11">Shugoshin C-terminal domain-containing protein</fullName>
    </recommendedName>
</protein>
<evidence type="ECO:0000313" key="12">
    <source>
        <dbReference type="EMBL" id="KAJ1186833.1"/>
    </source>
</evidence>
<feature type="compositionally biased region" description="Polar residues" evidence="10">
    <location>
        <begin position="284"/>
        <end position="314"/>
    </location>
</feature>
<proteinExistence type="inferred from homology"/>
<keyword evidence="4" id="KW-0132">Cell division</keyword>
<dbReference type="GO" id="GO:0051301">
    <property type="term" value="P:cell division"/>
    <property type="evidence" value="ECO:0007669"/>
    <property type="project" value="UniProtKB-KW"/>
</dbReference>
<keyword evidence="6 9" id="KW-0175">Coiled coil</keyword>
<evidence type="ECO:0000256" key="3">
    <source>
        <dbReference type="ARBA" id="ARBA00022454"/>
    </source>
</evidence>
<feature type="compositionally biased region" description="Basic residues" evidence="10">
    <location>
        <begin position="1083"/>
        <end position="1103"/>
    </location>
</feature>